<feature type="transmembrane region" description="Helical" evidence="8">
    <location>
        <begin position="286"/>
        <end position="302"/>
    </location>
</feature>
<evidence type="ECO:0000256" key="5">
    <source>
        <dbReference type="ARBA" id="ARBA00022946"/>
    </source>
</evidence>
<feature type="transmembrane region" description="Helical" evidence="8">
    <location>
        <begin position="221"/>
        <end position="241"/>
    </location>
</feature>
<comment type="subcellular location">
    <subcellularLocation>
        <location evidence="1">Membrane</location>
        <topology evidence="1">Multi-pass membrane protein</topology>
    </subcellularLocation>
</comment>
<dbReference type="GeneID" id="84221721"/>
<comment type="caution">
    <text evidence="10">The sequence shown here is derived from an EMBL/GenBank/DDBJ whole genome shotgun (WGS) entry which is preliminary data.</text>
</comment>
<dbReference type="EMBL" id="LKBH01000113">
    <property type="protein sequence ID" value="KQB35652.1"/>
    <property type="molecule type" value="Genomic_DNA"/>
</dbReference>
<proteinExistence type="predicted"/>
<accession>A0A0N8VL64</accession>
<keyword evidence="6 8" id="KW-1133">Transmembrane helix</keyword>
<dbReference type="GO" id="GO:0016020">
    <property type="term" value="C:membrane"/>
    <property type="evidence" value="ECO:0007669"/>
    <property type="project" value="UniProtKB-SubCell"/>
</dbReference>
<evidence type="ECO:0000313" key="11">
    <source>
        <dbReference type="Proteomes" id="UP000050301"/>
    </source>
</evidence>
<feature type="transmembrane region" description="Helical" evidence="8">
    <location>
        <begin position="338"/>
        <end position="357"/>
    </location>
</feature>
<keyword evidence="11" id="KW-1185">Reference proteome</keyword>
<organism evidence="10 11">
    <name type="scientific">Acidiplasma cupricumulans</name>
    <dbReference type="NCBI Taxonomy" id="312540"/>
    <lineage>
        <taxon>Archaea</taxon>
        <taxon>Methanobacteriati</taxon>
        <taxon>Thermoplasmatota</taxon>
        <taxon>Thermoplasmata</taxon>
        <taxon>Thermoplasmatales</taxon>
        <taxon>Ferroplasmaceae</taxon>
        <taxon>Acidiplasma</taxon>
    </lineage>
</organism>
<evidence type="ECO:0000259" key="9">
    <source>
        <dbReference type="Pfam" id="PF02163"/>
    </source>
</evidence>
<evidence type="ECO:0000256" key="6">
    <source>
        <dbReference type="ARBA" id="ARBA00022989"/>
    </source>
</evidence>
<feature type="domain" description="Peptidase M50" evidence="9">
    <location>
        <begin position="131"/>
        <end position="283"/>
    </location>
</feature>
<feature type="transmembrane region" description="Helical" evidence="8">
    <location>
        <begin position="308"/>
        <end position="326"/>
    </location>
</feature>
<keyword evidence="3 8" id="KW-0812">Transmembrane</keyword>
<evidence type="ECO:0000256" key="3">
    <source>
        <dbReference type="ARBA" id="ARBA00022692"/>
    </source>
</evidence>
<dbReference type="GO" id="GO:0006508">
    <property type="term" value="P:proteolysis"/>
    <property type="evidence" value="ECO:0007669"/>
    <property type="project" value="UniProtKB-KW"/>
</dbReference>
<dbReference type="AlphaFoldDB" id="A0A0N8VL64"/>
<feature type="transmembrane region" description="Helical" evidence="8">
    <location>
        <begin position="192"/>
        <end position="214"/>
    </location>
</feature>
<feature type="transmembrane region" description="Helical" evidence="8">
    <location>
        <begin position="162"/>
        <end position="180"/>
    </location>
</feature>
<feature type="transmembrane region" description="Helical" evidence="8">
    <location>
        <begin position="247"/>
        <end position="266"/>
    </location>
</feature>
<reference evidence="10 11" key="1">
    <citation type="submission" date="2015-09" db="EMBL/GenBank/DDBJ databases">
        <title>Heavy metals and arsenic resistance mechanisms in polyextremophilic archaea of the family Ferroplasmaceae.</title>
        <authorList>
            <person name="Bulaev A.G."/>
            <person name="Kanygina A.V."/>
        </authorList>
    </citation>
    <scope>NUCLEOTIDE SEQUENCE [LARGE SCALE GENOMIC DNA]</scope>
    <source>
        <strain evidence="10 11">BH2</strain>
    </source>
</reference>
<dbReference type="RefSeq" id="WP_048100848.1">
    <property type="nucleotide sequence ID" value="NZ_LKBH01000113.1"/>
</dbReference>
<protein>
    <submittedName>
        <fullName evidence="10">Peptidase</fullName>
    </submittedName>
</protein>
<keyword evidence="7 8" id="KW-0472">Membrane</keyword>
<evidence type="ECO:0000313" key="10">
    <source>
        <dbReference type="EMBL" id="KQB35652.1"/>
    </source>
</evidence>
<dbReference type="Proteomes" id="UP000050301">
    <property type="component" value="Unassembled WGS sequence"/>
</dbReference>
<dbReference type="GO" id="GO:0008233">
    <property type="term" value="F:peptidase activity"/>
    <property type="evidence" value="ECO:0007669"/>
    <property type="project" value="UniProtKB-KW"/>
</dbReference>
<evidence type="ECO:0000256" key="8">
    <source>
        <dbReference type="SAM" id="Phobius"/>
    </source>
</evidence>
<dbReference type="InterPro" id="IPR044838">
    <property type="entry name" value="EGY1-like"/>
</dbReference>
<sequence>MFPTMKVQNERLQGVVATVKEHINYYEAVVNPVSIKFYFFDSDNPDFDRQFDELRKKIVPEGFIPFVVKDAEHYVEVSIRPDEKYKSNNVNVILLILTLASTIYVGSIYARSFVRPGTYAELYSLWYGFIFFSLPLMLILGIHETAHYVVARRYKVNASLPFFIPFPYEIGTFGAFVSLRDPMPNRKAMAEIGAAGPIAGFLVALPLLFLAQYLEKIYRPVGHYIPFILNYPLIYRLFGIVEPINKPLFPMVFAVWVGMFATALNLIPTGQLDGGHIARGILGKKAYIVSYLFLGFLFYLTIAYDYLGWLFLALFVIFMGLVHPPALNDYEKIRPLDIAIGIFSLVMFILTFTALPIKPP</sequence>
<keyword evidence="4" id="KW-0378">Hydrolase</keyword>
<dbReference type="CDD" id="cd06160">
    <property type="entry name" value="S2P-M50_like_2"/>
    <property type="match status" value="1"/>
</dbReference>
<dbReference type="PANTHER" id="PTHR31412:SF0">
    <property type="entry name" value="ZINC METALLOPROTEASE EGY1, CHLOROPLASTIC-RELATED"/>
    <property type="match status" value="1"/>
</dbReference>
<keyword evidence="5" id="KW-0809">Transit peptide</keyword>
<dbReference type="InParanoid" id="A0A0N8VL64"/>
<evidence type="ECO:0000256" key="2">
    <source>
        <dbReference type="ARBA" id="ARBA00022670"/>
    </source>
</evidence>
<gene>
    <name evidence="10" type="ORF">AOG55_00480</name>
</gene>
<feature type="transmembrane region" description="Helical" evidence="8">
    <location>
        <begin position="122"/>
        <end position="142"/>
    </location>
</feature>
<dbReference type="Pfam" id="PF02163">
    <property type="entry name" value="Peptidase_M50"/>
    <property type="match status" value="1"/>
</dbReference>
<evidence type="ECO:0000256" key="4">
    <source>
        <dbReference type="ARBA" id="ARBA00022801"/>
    </source>
</evidence>
<evidence type="ECO:0000256" key="7">
    <source>
        <dbReference type="ARBA" id="ARBA00023136"/>
    </source>
</evidence>
<dbReference type="PANTHER" id="PTHR31412">
    <property type="entry name" value="ZINC METALLOPROTEASE EGY1"/>
    <property type="match status" value="1"/>
</dbReference>
<evidence type="ECO:0000256" key="1">
    <source>
        <dbReference type="ARBA" id="ARBA00004141"/>
    </source>
</evidence>
<keyword evidence="2" id="KW-0645">Protease</keyword>
<feature type="transmembrane region" description="Helical" evidence="8">
    <location>
        <begin position="90"/>
        <end position="110"/>
    </location>
</feature>
<dbReference type="InterPro" id="IPR008915">
    <property type="entry name" value="Peptidase_M50"/>
</dbReference>
<name>A0A0N8VL64_9ARCH</name>